<dbReference type="Proteomes" id="UP000283269">
    <property type="component" value="Unassembled WGS sequence"/>
</dbReference>
<dbReference type="InterPro" id="IPR036265">
    <property type="entry name" value="HIT-like_sf"/>
</dbReference>
<evidence type="ECO:0000256" key="2">
    <source>
        <dbReference type="SAM" id="MobiDB-lite"/>
    </source>
</evidence>
<feature type="region of interest" description="Disordered" evidence="2">
    <location>
        <begin position="1057"/>
        <end position="1106"/>
    </location>
</feature>
<dbReference type="OrthoDB" id="10264062at2759"/>
<dbReference type="PANTHER" id="PTHR22957">
    <property type="entry name" value="TBC1 DOMAIN FAMILY MEMBER GTPASE-ACTIVATING PROTEIN"/>
    <property type="match status" value="1"/>
</dbReference>
<evidence type="ECO:0000256" key="1">
    <source>
        <dbReference type="ARBA" id="ARBA00022468"/>
    </source>
</evidence>
<keyword evidence="1" id="KW-0343">GTPase activation</keyword>
<dbReference type="AlphaFoldDB" id="A0A409WHV8"/>
<dbReference type="Pfam" id="PF16278">
    <property type="entry name" value="zf-C2HE"/>
    <property type="match status" value="1"/>
</dbReference>
<feature type="region of interest" description="Disordered" evidence="2">
    <location>
        <begin position="257"/>
        <end position="303"/>
    </location>
</feature>
<comment type="caution">
    <text evidence="4">The sequence shown here is derived from an EMBL/GenBank/DDBJ whole genome shotgun (WGS) entry which is preliminary data.</text>
</comment>
<dbReference type="SUPFAM" id="SSF54197">
    <property type="entry name" value="HIT-like"/>
    <property type="match status" value="1"/>
</dbReference>
<dbReference type="Pfam" id="PF00566">
    <property type="entry name" value="RabGAP-TBC"/>
    <property type="match status" value="1"/>
</dbReference>
<protein>
    <recommendedName>
        <fullName evidence="3">Rab-GAP TBC domain-containing protein</fullName>
    </recommendedName>
</protein>
<evidence type="ECO:0000259" key="3">
    <source>
        <dbReference type="PROSITE" id="PS50086"/>
    </source>
</evidence>
<feature type="compositionally biased region" description="Polar residues" evidence="2">
    <location>
        <begin position="164"/>
        <end position="177"/>
    </location>
</feature>
<feature type="compositionally biased region" description="Polar residues" evidence="2">
    <location>
        <begin position="187"/>
        <end position="196"/>
    </location>
</feature>
<dbReference type="EMBL" id="NHYD01003427">
    <property type="protein sequence ID" value="PPQ78093.1"/>
    <property type="molecule type" value="Genomic_DNA"/>
</dbReference>
<feature type="domain" description="Rab-GAP TBC" evidence="3">
    <location>
        <begin position="469"/>
        <end position="713"/>
    </location>
</feature>
<feature type="region of interest" description="Disordered" evidence="2">
    <location>
        <begin position="1"/>
        <end position="22"/>
    </location>
</feature>
<dbReference type="InterPro" id="IPR000195">
    <property type="entry name" value="Rab-GAP-TBC_dom"/>
</dbReference>
<dbReference type="Gene3D" id="3.30.428.10">
    <property type="entry name" value="HIT-like"/>
    <property type="match status" value="1"/>
</dbReference>
<dbReference type="FunFam" id="1.10.472.80:FF:000077">
    <property type="entry name" value="TBC1 domain family member"/>
    <property type="match status" value="1"/>
</dbReference>
<proteinExistence type="predicted"/>
<dbReference type="InterPro" id="IPR035969">
    <property type="entry name" value="Rab-GAP_TBC_sf"/>
</dbReference>
<evidence type="ECO:0000313" key="5">
    <source>
        <dbReference type="Proteomes" id="UP000283269"/>
    </source>
</evidence>
<dbReference type="SMART" id="SM00164">
    <property type="entry name" value="TBC"/>
    <property type="match status" value="1"/>
</dbReference>
<name>A0A409WHV8_PSICY</name>
<evidence type="ECO:0000313" key="4">
    <source>
        <dbReference type="EMBL" id="PPQ78093.1"/>
    </source>
</evidence>
<dbReference type="PROSITE" id="PS50086">
    <property type="entry name" value="TBC_RABGAP"/>
    <property type="match status" value="1"/>
</dbReference>
<feature type="region of interest" description="Disordered" evidence="2">
    <location>
        <begin position="164"/>
        <end position="196"/>
    </location>
</feature>
<accession>A0A409WHV8</accession>
<dbReference type="InParanoid" id="A0A409WHV8"/>
<dbReference type="SUPFAM" id="SSF47923">
    <property type="entry name" value="Ypt/Rab-GAP domain of gyp1p"/>
    <property type="match status" value="2"/>
</dbReference>
<reference evidence="4 5" key="1">
    <citation type="journal article" date="2018" name="Evol. Lett.">
        <title>Horizontal gene cluster transfer increased hallucinogenic mushroom diversity.</title>
        <authorList>
            <person name="Reynolds H.T."/>
            <person name="Vijayakumar V."/>
            <person name="Gluck-Thaler E."/>
            <person name="Korotkin H.B."/>
            <person name="Matheny P.B."/>
            <person name="Slot J.C."/>
        </authorList>
    </citation>
    <scope>NUCLEOTIDE SEQUENCE [LARGE SCALE GENOMIC DNA]</scope>
    <source>
        <strain evidence="4 5">2631</strain>
    </source>
</reference>
<organism evidence="4 5">
    <name type="scientific">Psilocybe cyanescens</name>
    <dbReference type="NCBI Taxonomy" id="93625"/>
    <lineage>
        <taxon>Eukaryota</taxon>
        <taxon>Fungi</taxon>
        <taxon>Dikarya</taxon>
        <taxon>Basidiomycota</taxon>
        <taxon>Agaricomycotina</taxon>
        <taxon>Agaricomycetes</taxon>
        <taxon>Agaricomycetidae</taxon>
        <taxon>Agaricales</taxon>
        <taxon>Agaricineae</taxon>
        <taxon>Strophariaceae</taxon>
        <taxon>Psilocybe</taxon>
    </lineage>
</organism>
<gene>
    <name evidence="4" type="ORF">CVT25_015627</name>
</gene>
<feature type="compositionally biased region" description="Basic and acidic residues" evidence="2">
    <location>
        <begin position="1057"/>
        <end position="1081"/>
    </location>
</feature>
<sequence length="1106" mass="125938">MVEIRRTDVPGSGSNGTKHTADDDDKYRLVYSKSKVYVNPTAYARDNIPGFVAFVKREAINPIYLLAWIPETLLNERGTSEWDKFVKVEEQPRSAEEDDDIVLIELPGQRPESYAFSVPITSIYSLIVNPPSLSSWYGSIGINLINGDTLPTLHFHDDESHSFTFQSPRSAQSNGANVTPYPPPPTQGSSHVQKSVNSWGGEDLLSRLRNYAHLLRSTLQPSLFLVDPSRADIEAHTTQIFSDEAVDDILAQSSFANSHSPVPAHRRPRPISEASSSANPYSHRTSVLHRSLGSPSLSPTNPSSQARMALLQSFSNITRATRHAAQNILSHPLAKPIVPHLPDPVRSLVNANGEWEWGSWVEKGGVGEFESARVYLARWARIVAEEGERARRKEAQALPPSAAGVVEEDSSLGIFELLHSTANLPTPKSSRNPAHPVDERLWASWFGRDGRPNIVNEEMRREVFRRGINPKGTLRQRIWPFVLGVYEWDVTSEERKKLWREKRNKYQSVKDEWCGVPDVFDSTKILEERHRIDVDCRRTDRNQPMFSAPAEIPTTDLDESDEKAHQRHYSIISPNMNDIGAQSPSNEHVDRMAGILLTYNFYEKDLGYVQGMSDLCAPLYIVMGGNEELTFWCFVEVMNRMKQNFLRDQSGMKKQLSTLQQLIEVMDPELFRHLEKTDALNLFFCFRWVLISFKREFAFEDVLRLWEVLWTDYYTSGFVLFVALAVLESHRDMILRYLVEFDEILKYCNELSMTIELDTTLSQAEVLFLSFSQIVADIDRRKAEQSKENSGVLRNRASGTAAAKLAATNLAALQLSDELRDLLKTNRVDCSRDLPSTMAAHLTILRTYAQAAPETLPASILFKHSPKNITIFDAYPKSIFHFLILPRVQEPLKLTASTLDSLRTLLNAGNRELAKQVVTALAEEARVIKREIQEEMVQRYGFKWDVWTGFHAAPSMHHIHLHVLSADLCSEKMKHKKHYNTFHPKLGFFLHIDDVLSWFDSEPTYYSKLIKDFKPSKYEPILKEKLLCFHCNAEMKNIPTLKAHLQEEWNKLERRGQEIARRKRKFEDRESAANKGEKDGSESSTSKKVKSSTSESTDDAPSPDKL</sequence>
<dbReference type="STRING" id="93625.A0A409WHV8"/>
<dbReference type="Gene3D" id="1.10.472.80">
    <property type="entry name" value="Ypt/Rab-GAP domain of gyp1p, domain 3"/>
    <property type="match status" value="1"/>
</dbReference>
<dbReference type="GO" id="GO:0005096">
    <property type="term" value="F:GTPase activator activity"/>
    <property type="evidence" value="ECO:0007669"/>
    <property type="project" value="UniProtKB-KW"/>
</dbReference>
<keyword evidence="5" id="KW-1185">Reference proteome</keyword>
<dbReference type="FunCoup" id="A0A409WHV8">
    <property type="interactions" value="240"/>
</dbReference>
<dbReference type="Pfam" id="PF11969">
    <property type="entry name" value="DcpS_C"/>
    <property type="match status" value="1"/>
</dbReference>
<dbReference type="InterPro" id="IPR032566">
    <property type="entry name" value="Znf-C2HE"/>
</dbReference>
<feature type="compositionally biased region" description="Polar residues" evidence="2">
    <location>
        <begin position="273"/>
        <end position="285"/>
    </location>
</feature>
<feature type="compositionally biased region" description="Polar residues" evidence="2">
    <location>
        <begin position="293"/>
        <end position="303"/>
    </location>
</feature>
<dbReference type="PANTHER" id="PTHR22957:SF502">
    <property type="entry name" value="SMALL G PROTEIN SIGNALING MODULATOR 2-RELATED"/>
    <property type="match status" value="1"/>
</dbReference>
<feature type="compositionally biased region" description="Low complexity" evidence="2">
    <location>
        <begin position="1082"/>
        <end position="1095"/>
    </location>
</feature>
<dbReference type="Gene3D" id="1.10.8.270">
    <property type="entry name" value="putative rabgap domain of human tbc1 domain family member 14 like domains"/>
    <property type="match status" value="1"/>
</dbReference>